<reference evidence="2 3" key="1">
    <citation type="submission" date="2016-01" db="EMBL/GenBank/DDBJ databases">
        <title>Highly variable Streptococcus oralis are common among viridans streptococci isolated from primates.</title>
        <authorList>
            <person name="Denapaite D."/>
            <person name="Rieger M."/>
            <person name="Koendgen S."/>
            <person name="Brueckner R."/>
            <person name="Ochigava I."/>
            <person name="Kappeler P."/>
            <person name="Maetz-Rensing K."/>
            <person name="Leendertz F."/>
            <person name="Hakenbeck R."/>
        </authorList>
    </citation>
    <scope>NUCLEOTIDE SEQUENCE [LARGE SCALE GENOMIC DNA]</scope>
    <source>
        <strain evidence="2 3">DD26</strain>
    </source>
</reference>
<dbReference type="Proteomes" id="UP000070458">
    <property type="component" value="Unassembled WGS sequence"/>
</dbReference>
<keyword evidence="1" id="KW-0472">Membrane</keyword>
<sequence>MLGKCELFITRSITLRIDDSYCIRIFLRRFYLYTCFIRLFHYSYCRLCYFKIWLCYFFRTSLNNFWCHYFCSLRRSCLSNFTGVWIYNITCSYCFTSSFPLSNYFLCSFFKSWIIFIGRCYRNFSYIIFLFCSNFYYFFFWFCSDSCWFSFRYTSIRIYNVRCCCNNFSVFTFCFCCSFSFWFCWICFVTYWFFNWCFFDFRFCS</sequence>
<organism evidence="2 3">
    <name type="scientific">Streptococcus mitis</name>
    <dbReference type="NCBI Taxonomy" id="28037"/>
    <lineage>
        <taxon>Bacteria</taxon>
        <taxon>Bacillati</taxon>
        <taxon>Bacillota</taxon>
        <taxon>Bacilli</taxon>
        <taxon>Lactobacillales</taxon>
        <taxon>Streptococcaceae</taxon>
        <taxon>Streptococcus</taxon>
        <taxon>Streptococcus mitis group</taxon>
    </lineage>
</organism>
<dbReference type="EMBL" id="LQOD01000254">
    <property type="protein sequence ID" value="KXT92698.1"/>
    <property type="molecule type" value="Genomic_DNA"/>
</dbReference>
<gene>
    <name evidence="2" type="ORF">SMIDD26_01132</name>
</gene>
<comment type="caution">
    <text evidence="2">The sequence shown here is derived from an EMBL/GenBank/DDBJ whole genome shotgun (WGS) entry which is preliminary data.</text>
</comment>
<proteinExistence type="predicted"/>
<dbReference type="AlphaFoldDB" id="A0A139PQX4"/>
<keyword evidence="1" id="KW-0812">Transmembrane</keyword>
<feature type="transmembrane region" description="Helical" evidence="1">
    <location>
        <begin position="84"/>
        <end position="106"/>
    </location>
</feature>
<evidence type="ECO:0000313" key="3">
    <source>
        <dbReference type="Proteomes" id="UP000070458"/>
    </source>
</evidence>
<feature type="transmembrane region" description="Helical" evidence="1">
    <location>
        <begin position="170"/>
        <end position="194"/>
    </location>
</feature>
<evidence type="ECO:0000313" key="2">
    <source>
        <dbReference type="EMBL" id="KXT92698.1"/>
    </source>
</evidence>
<accession>A0A139PQX4</accession>
<protein>
    <submittedName>
        <fullName evidence="2">NADH dehydrogenase subunit 5</fullName>
    </submittedName>
</protein>
<feature type="transmembrane region" description="Helical" evidence="1">
    <location>
        <begin position="126"/>
        <end position="149"/>
    </location>
</feature>
<name>A0A139PQX4_STRMT</name>
<evidence type="ECO:0000256" key="1">
    <source>
        <dbReference type="SAM" id="Phobius"/>
    </source>
</evidence>
<keyword evidence="1" id="KW-1133">Transmembrane helix</keyword>